<dbReference type="InterPro" id="IPR029068">
    <property type="entry name" value="Glyas_Bleomycin-R_OHBP_Dase"/>
</dbReference>
<dbReference type="RefSeq" id="WP_220205448.1">
    <property type="nucleotide sequence ID" value="NZ_BNJK01000001.1"/>
</dbReference>
<comment type="caution">
    <text evidence="2">The sequence shown here is derived from an EMBL/GenBank/DDBJ whole genome shotgun (WGS) entry which is preliminary data.</text>
</comment>
<dbReference type="PROSITE" id="PS51819">
    <property type="entry name" value="VOC"/>
    <property type="match status" value="1"/>
</dbReference>
<gene>
    <name evidence="2" type="ORF">KSF_047810</name>
</gene>
<evidence type="ECO:0000259" key="1">
    <source>
        <dbReference type="PROSITE" id="PS51819"/>
    </source>
</evidence>
<evidence type="ECO:0000313" key="3">
    <source>
        <dbReference type="Proteomes" id="UP000597444"/>
    </source>
</evidence>
<organism evidence="2 3">
    <name type="scientific">Reticulibacter mediterranei</name>
    <dbReference type="NCBI Taxonomy" id="2778369"/>
    <lineage>
        <taxon>Bacteria</taxon>
        <taxon>Bacillati</taxon>
        <taxon>Chloroflexota</taxon>
        <taxon>Ktedonobacteria</taxon>
        <taxon>Ktedonobacterales</taxon>
        <taxon>Reticulibacteraceae</taxon>
        <taxon>Reticulibacter</taxon>
    </lineage>
</organism>
<dbReference type="AlphaFoldDB" id="A0A8J3N3T6"/>
<dbReference type="Gene3D" id="3.10.180.10">
    <property type="entry name" value="2,3-Dihydroxybiphenyl 1,2-Dioxygenase, domain 1"/>
    <property type="match status" value="1"/>
</dbReference>
<dbReference type="InterPro" id="IPR004360">
    <property type="entry name" value="Glyas_Fos-R_dOase_dom"/>
</dbReference>
<sequence>MLNGLNFVLAHVPSIAEVLPFYTEKLGFEVETQVPGFVQFKQPNGQGATYALSEEGNAEPKASTELWWYVDDAEATRKQLLARDIRLVEDLADQPFGRTLTIADPAGNKIYLLQLAQQ</sequence>
<evidence type="ECO:0000313" key="2">
    <source>
        <dbReference type="EMBL" id="GHO94733.1"/>
    </source>
</evidence>
<dbReference type="Proteomes" id="UP000597444">
    <property type="component" value="Unassembled WGS sequence"/>
</dbReference>
<dbReference type="Pfam" id="PF00903">
    <property type="entry name" value="Glyoxalase"/>
    <property type="match status" value="1"/>
</dbReference>
<proteinExistence type="predicted"/>
<accession>A0A8J3N3T6</accession>
<dbReference type="SUPFAM" id="SSF54593">
    <property type="entry name" value="Glyoxalase/Bleomycin resistance protein/Dihydroxybiphenyl dioxygenase"/>
    <property type="match status" value="1"/>
</dbReference>
<reference evidence="2" key="1">
    <citation type="submission" date="2020-10" db="EMBL/GenBank/DDBJ databases">
        <title>Taxonomic study of unclassified bacteria belonging to the class Ktedonobacteria.</title>
        <authorList>
            <person name="Yabe S."/>
            <person name="Wang C.M."/>
            <person name="Zheng Y."/>
            <person name="Sakai Y."/>
            <person name="Cavaletti L."/>
            <person name="Monciardini P."/>
            <person name="Donadio S."/>
        </authorList>
    </citation>
    <scope>NUCLEOTIDE SEQUENCE</scope>
    <source>
        <strain evidence="2">ID150040</strain>
    </source>
</reference>
<dbReference type="EMBL" id="BNJK01000001">
    <property type="protein sequence ID" value="GHO94733.1"/>
    <property type="molecule type" value="Genomic_DNA"/>
</dbReference>
<name>A0A8J3N3T6_9CHLR</name>
<feature type="domain" description="VOC" evidence="1">
    <location>
        <begin position="4"/>
        <end position="115"/>
    </location>
</feature>
<dbReference type="InterPro" id="IPR037523">
    <property type="entry name" value="VOC_core"/>
</dbReference>
<protein>
    <recommendedName>
        <fullName evidence="1">VOC domain-containing protein</fullName>
    </recommendedName>
</protein>
<keyword evidence="3" id="KW-1185">Reference proteome</keyword>